<dbReference type="SUPFAM" id="SSF56784">
    <property type="entry name" value="HAD-like"/>
    <property type="match status" value="1"/>
</dbReference>
<evidence type="ECO:0000313" key="2">
    <source>
        <dbReference type="EMBL" id="MFD1800553.1"/>
    </source>
</evidence>
<reference evidence="3" key="1">
    <citation type="journal article" date="2019" name="Int. J. Syst. Evol. Microbiol.">
        <title>The Global Catalogue of Microorganisms (GCM) 10K type strain sequencing project: providing services to taxonomists for standard genome sequencing and annotation.</title>
        <authorList>
            <consortium name="The Broad Institute Genomics Platform"/>
            <consortium name="The Broad Institute Genome Sequencing Center for Infectious Disease"/>
            <person name="Wu L."/>
            <person name="Ma J."/>
        </authorList>
    </citation>
    <scope>NUCLEOTIDE SEQUENCE [LARGE SCALE GENOMIC DNA]</scope>
    <source>
        <strain evidence="3">KCTC 42143</strain>
    </source>
</reference>
<dbReference type="InterPro" id="IPR023198">
    <property type="entry name" value="PGP-like_dom2"/>
</dbReference>
<dbReference type="InterPro" id="IPR010976">
    <property type="entry name" value="B-phosphoglucomutase_hydrolase"/>
</dbReference>
<proteinExistence type="inferred from homology"/>
<sequence length="229" mass="25023">MIKGFVFDLDGVLTDTAEYHYLAWQELGGKMGIAFDRVFNEQLKGISRMDSLERILKYGNKSRAYTEDEKIALANEKNEDYKKLITNISPADLLPGISELLKELKAADIQLALASASKNGPIILKRLGIENLFDTIVDPACLTHGKPDPEIFIKGAEQLGLRPDECVGVEDAEAGIEAINAAGMFSVGVGSKESMKAADLFVTDTSELNVRDILTAAANWSHKEQKGSF</sequence>
<keyword evidence="3" id="KW-1185">Reference proteome</keyword>
<comment type="caution">
    <text evidence="2">The sequence shown here is derived from an EMBL/GenBank/DDBJ whole genome shotgun (WGS) entry which is preliminary data.</text>
</comment>
<dbReference type="SFLD" id="SFLDS00003">
    <property type="entry name" value="Haloacid_Dehalogenase"/>
    <property type="match status" value="1"/>
</dbReference>
<dbReference type="SFLD" id="SFLDG01129">
    <property type="entry name" value="C1.5:_HAD__Beta-PGM__Phosphata"/>
    <property type="match status" value="1"/>
</dbReference>
<dbReference type="CDD" id="cd02598">
    <property type="entry name" value="HAD_BPGM"/>
    <property type="match status" value="1"/>
</dbReference>
<dbReference type="EMBL" id="JBHUFF010000022">
    <property type="protein sequence ID" value="MFD1800553.1"/>
    <property type="molecule type" value="Genomic_DNA"/>
</dbReference>
<dbReference type="Proteomes" id="UP001597285">
    <property type="component" value="Unassembled WGS sequence"/>
</dbReference>
<accession>A0ABW4NQ40</accession>
<dbReference type="Gene3D" id="1.10.150.240">
    <property type="entry name" value="Putative phosphatase, domain 2"/>
    <property type="match status" value="1"/>
</dbReference>
<comment type="similarity">
    <text evidence="1">Belongs to the HAD-like hydrolase superfamily. CbbY/CbbZ/Gph/YieH family.</text>
</comment>
<dbReference type="NCBIfam" id="TIGR01990">
    <property type="entry name" value="bPGM"/>
    <property type="match status" value="1"/>
</dbReference>
<dbReference type="GO" id="GO:0008801">
    <property type="term" value="F:beta-phosphoglucomutase activity"/>
    <property type="evidence" value="ECO:0007669"/>
    <property type="project" value="UniProtKB-EC"/>
</dbReference>
<dbReference type="NCBIfam" id="TIGR02009">
    <property type="entry name" value="PGMB-YQAB-SF"/>
    <property type="match status" value="1"/>
</dbReference>
<dbReference type="NCBIfam" id="TIGR01509">
    <property type="entry name" value="HAD-SF-IA-v3"/>
    <property type="match status" value="1"/>
</dbReference>
<dbReference type="Gene3D" id="3.40.50.1000">
    <property type="entry name" value="HAD superfamily/HAD-like"/>
    <property type="match status" value="1"/>
</dbReference>
<gene>
    <name evidence="2" type="primary">pgmB</name>
    <name evidence="2" type="ORF">ACFSBK_11900</name>
</gene>
<dbReference type="SFLD" id="SFLDF00046">
    <property type="entry name" value="beta-phosphoglucomutase"/>
    <property type="match status" value="1"/>
</dbReference>
<evidence type="ECO:0000256" key="1">
    <source>
        <dbReference type="ARBA" id="ARBA00006171"/>
    </source>
</evidence>
<organism evidence="2 3">
    <name type="scientific">Carnobacterium antarcticum</name>
    <dbReference type="NCBI Taxonomy" id="2126436"/>
    <lineage>
        <taxon>Bacteria</taxon>
        <taxon>Bacillati</taxon>
        <taxon>Bacillota</taxon>
        <taxon>Bacilli</taxon>
        <taxon>Lactobacillales</taxon>
        <taxon>Carnobacteriaceae</taxon>
        <taxon>Carnobacterium</taxon>
    </lineage>
</organism>
<dbReference type="InterPro" id="IPR036412">
    <property type="entry name" value="HAD-like_sf"/>
</dbReference>
<keyword evidence="2" id="KW-0413">Isomerase</keyword>
<dbReference type="InterPro" id="IPR006439">
    <property type="entry name" value="HAD-SF_hydro_IA"/>
</dbReference>
<dbReference type="InterPro" id="IPR010972">
    <property type="entry name" value="Beta-PGM"/>
</dbReference>
<dbReference type="PANTHER" id="PTHR43481:SF4">
    <property type="entry name" value="GLYCEROL-1-PHOSPHATE PHOSPHOHYDROLASE 1-RELATED"/>
    <property type="match status" value="1"/>
</dbReference>
<name>A0ABW4NQ40_9LACT</name>
<dbReference type="PRINTS" id="PR00413">
    <property type="entry name" value="HADHALOGNASE"/>
</dbReference>
<evidence type="ECO:0000313" key="3">
    <source>
        <dbReference type="Proteomes" id="UP001597285"/>
    </source>
</evidence>
<dbReference type="PANTHER" id="PTHR43481">
    <property type="entry name" value="FRUCTOSE-1-PHOSPHATE PHOSPHATASE"/>
    <property type="match status" value="1"/>
</dbReference>
<dbReference type="SFLD" id="SFLDG01135">
    <property type="entry name" value="C1.5.6:_HAD__Beta-PGM__Phospha"/>
    <property type="match status" value="1"/>
</dbReference>
<dbReference type="RefSeq" id="WP_058918691.1">
    <property type="nucleotide sequence ID" value="NZ_JBHSQC010000002.1"/>
</dbReference>
<dbReference type="EC" id="5.4.2.6" evidence="2"/>
<dbReference type="InterPro" id="IPR023214">
    <property type="entry name" value="HAD_sf"/>
</dbReference>
<dbReference type="InterPro" id="IPR051806">
    <property type="entry name" value="HAD-like_SPP"/>
</dbReference>
<dbReference type="Pfam" id="PF00702">
    <property type="entry name" value="Hydrolase"/>
    <property type="match status" value="1"/>
</dbReference>
<protein>
    <submittedName>
        <fullName evidence="2">Beta-phosphoglucomutase</fullName>
        <ecNumber evidence="2">5.4.2.6</ecNumber>
    </submittedName>
</protein>